<protein>
    <recommendedName>
        <fullName evidence="6">Leucine-rich repeat-containing N-terminal plant-type domain-containing protein</fullName>
    </recommendedName>
</protein>
<dbReference type="Proteomes" id="UP000277300">
    <property type="component" value="Unassembled WGS sequence"/>
</dbReference>
<gene>
    <name evidence="2" type="ORF">BBJ29_004202</name>
    <name evidence="3" type="ORF">BBP00_00003686</name>
</gene>
<evidence type="ECO:0000313" key="5">
    <source>
        <dbReference type="Proteomes" id="UP000284657"/>
    </source>
</evidence>
<dbReference type="AlphaFoldDB" id="A0A3F2RTV5"/>
<organism evidence="3 4">
    <name type="scientific">Phytophthora kernoviae</name>
    <dbReference type="NCBI Taxonomy" id="325452"/>
    <lineage>
        <taxon>Eukaryota</taxon>
        <taxon>Sar</taxon>
        <taxon>Stramenopiles</taxon>
        <taxon>Oomycota</taxon>
        <taxon>Peronosporomycetes</taxon>
        <taxon>Peronosporales</taxon>
        <taxon>Peronosporaceae</taxon>
        <taxon>Phytophthora</taxon>
    </lineage>
</organism>
<dbReference type="EMBL" id="MBDO02000081">
    <property type="protein sequence ID" value="RLN64073.1"/>
    <property type="molecule type" value="Genomic_DNA"/>
</dbReference>
<comment type="caution">
    <text evidence="3">The sequence shown here is derived from an EMBL/GenBank/DDBJ whole genome shotgun (WGS) entry which is preliminary data.</text>
</comment>
<name>A0A3F2RTV5_9STRA</name>
<dbReference type="OrthoDB" id="776842at2759"/>
<feature type="chain" id="PRO_5036082283" description="Leucine-rich repeat-containing N-terminal plant-type domain-containing protein" evidence="1">
    <location>
        <begin position="23"/>
        <end position="75"/>
    </location>
</feature>
<evidence type="ECO:0000313" key="2">
    <source>
        <dbReference type="EMBL" id="RLN58808.1"/>
    </source>
</evidence>
<accession>A0A3F2RTV5</accession>
<evidence type="ECO:0000313" key="3">
    <source>
        <dbReference type="EMBL" id="RLN64073.1"/>
    </source>
</evidence>
<evidence type="ECO:0000313" key="4">
    <source>
        <dbReference type="Proteomes" id="UP000277300"/>
    </source>
</evidence>
<dbReference type="EMBL" id="MBAD02001080">
    <property type="protein sequence ID" value="RLN58808.1"/>
    <property type="molecule type" value="Genomic_DNA"/>
</dbReference>
<keyword evidence="1" id="KW-0732">Signal</keyword>
<proteinExistence type="predicted"/>
<sequence>MTQRRIAVLVLLALSWATLATAITQDERGALKLLFWATHGQNWMTKWDVQNKYSDPCLDSWYGIVCDRTGRIRSM</sequence>
<reference evidence="4 5" key="1">
    <citation type="submission" date="2018-07" db="EMBL/GenBank/DDBJ databases">
        <title>Genome sequencing of oomycete isolates from Chile give support for New Zealand origin for Phytophthora kernoviae and make available the first Nothophytophthora sp. genome.</title>
        <authorList>
            <person name="Studholme D.J."/>
            <person name="Sanfuentes E."/>
            <person name="Panda P."/>
            <person name="Hill R."/>
            <person name="Sambles C."/>
            <person name="Grant M."/>
            <person name="Williams N.M."/>
            <person name="Mcdougal R.L."/>
        </authorList>
    </citation>
    <scope>NUCLEOTIDE SEQUENCE [LARGE SCALE GENOMIC DNA]</scope>
    <source>
        <strain evidence="3">Chile6</strain>
        <strain evidence="2">Chile7</strain>
    </source>
</reference>
<dbReference type="Proteomes" id="UP000284657">
    <property type="component" value="Unassembled WGS sequence"/>
</dbReference>
<evidence type="ECO:0008006" key="6">
    <source>
        <dbReference type="Google" id="ProtNLM"/>
    </source>
</evidence>
<feature type="signal peptide" evidence="1">
    <location>
        <begin position="1"/>
        <end position="22"/>
    </location>
</feature>
<evidence type="ECO:0000256" key="1">
    <source>
        <dbReference type="SAM" id="SignalP"/>
    </source>
</evidence>